<name>L8GH06_ACACF</name>
<reference evidence="2 3" key="1">
    <citation type="journal article" date="2013" name="Genome Biol.">
        <title>Genome of Acanthamoeba castellanii highlights extensive lateral gene transfer and early evolution of tyrosine kinase signaling.</title>
        <authorList>
            <person name="Clarke M."/>
            <person name="Lohan A.J."/>
            <person name="Liu B."/>
            <person name="Lagkouvardos I."/>
            <person name="Roy S."/>
            <person name="Zafar N."/>
            <person name="Bertelli C."/>
            <person name="Schilde C."/>
            <person name="Kianianmomeni A."/>
            <person name="Burglin T.R."/>
            <person name="Frech C."/>
            <person name="Turcotte B."/>
            <person name="Kopec K.O."/>
            <person name="Synnott J.M."/>
            <person name="Choo C."/>
            <person name="Paponov I."/>
            <person name="Finkler A."/>
            <person name="Soon Heng Tan C."/>
            <person name="Hutchins A.P."/>
            <person name="Weinmeier T."/>
            <person name="Rattei T."/>
            <person name="Chu J.S."/>
            <person name="Gimenez G."/>
            <person name="Irimia M."/>
            <person name="Rigden D.J."/>
            <person name="Fitzpatrick D.A."/>
            <person name="Lorenzo-Morales J."/>
            <person name="Bateman A."/>
            <person name="Chiu C.H."/>
            <person name="Tang P."/>
            <person name="Hegemann P."/>
            <person name="Fromm H."/>
            <person name="Raoult D."/>
            <person name="Greub G."/>
            <person name="Miranda-Saavedra D."/>
            <person name="Chen N."/>
            <person name="Nash P."/>
            <person name="Ginger M.L."/>
            <person name="Horn M."/>
            <person name="Schaap P."/>
            <person name="Caler L."/>
            <person name="Loftus B."/>
        </authorList>
    </citation>
    <scope>NUCLEOTIDE SEQUENCE [LARGE SCALE GENOMIC DNA]</scope>
    <source>
        <strain evidence="2 3">Neff</strain>
    </source>
</reference>
<protein>
    <submittedName>
        <fullName evidence="2">Uncharacterized protein</fullName>
    </submittedName>
</protein>
<sequence length="494" mass="55507">MVRDDGKYKFYFIAHEESAAIVHAIAQNRIVDGIYERIQHNMGGAAPPTTFKIKLWSGGESDAWHVERPKDMKILGGLKHRIEHGKYEIANNDSHTKAKIDYLENDFETRVAKELLDVWHRCSIGCVISVGPNEYARATQQGWVAAFDGRPTTWQRLLIRSSPHDSGTKRRSFGVRGDGALLDRTFTIESVSEWKVDDPKPYIEHALTNRKYARAFIGVISKCESWNAQIQEIMQAVIRAYTDGQDRIRHWSNIGPGKRPTDLPPTDIDAATLRKVNAGLAWIGAMRSVCSHESTKLKIRGKGEEPLAWEDVDDRVMAQRIRANDSVIIFEVIGLANYGVKCSIEITSAAQDIRSFMCRETLWMDPNSIETWMGRRAMGHRKRLAIAIRHLDDDKRAFKLAIPPLQRSRSSPDVLEPDLRSGRLPLSSRTSRGGSVVGRRTTKAYANMFGGIAVKCVYDGDVSIDGDVSLGYAFRHMTTHATRGRTNCAAAFNK</sequence>
<accession>L8GH06</accession>
<keyword evidence="3" id="KW-1185">Reference proteome</keyword>
<dbReference type="Proteomes" id="UP000011083">
    <property type="component" value="Unassembled WGS sequence"/>
</dbReference>
<dbReference type="KEGG" id="acan:ACA1_122740"/>
<evidence type="ECO:0000256" key="1">
    <source>
        <dbReference type="SAM" id="MobiDB-lite"/>
    </source>
</evidence>
<dbReference type="EMBL" id="KB008151">
    <property type="protein sequence ID" value="ELR11481.1"/>
    <property type="molecule type" value="Genomic_DNA"/>
</dbReference>
<evidence type="ECO:0000313" key="3">
    <source>
        <dbReference type="Proteomes" id="UP000011083"/>
    </source>
</evidence>
<feature type="region of interest" description="Disordered" evidence="1">
    <location>
        <begin position="407"/>
        <end position="435"/>
    </location>
</feature>
<evidence type="ECO:0000313" key="2">
    <source>
        <dbReference type="EMBL" id="ELR11481.1"/>
    </source>
</evidence>
<dbReference type="RefSeq" id="XP_004333494.1">
    <property type="nucleotide sequence ID" value="XM_004333446.1"/>
</dbReference>
<dbReference type="VEuPathDB" id="AmoebaDB:ACA1_122740"/>
<dbReference type="AlphaFoldDB" id="L8GH06"/>
<gene>
    <name evidence="2" type="ORF">ACA1_122740</name>
</gene>
<proteinExistence type="predicted"/>
<organism evidence="2 3">
    <name type="scientific">Acanthamoeba castellanii (strain ATCC 30010 / Neff)</name>
    <dbReference type="NCBI Taxonomy" id="1257118"/>
    <lineage>
        <taxon>Eukaryota</taxon>
        <taxon>Amoebozoa</taxon>
        <taxon>Discosea</taxon>
        <taxon>Longamoebia</taxon>
        <taxon>Centramoebida</taxon>
        <taxon>Acanthamoebidae</taxon>
        <taxon>Acanthamoeba</taxon>
    </lineage>
</organism>
<dbReference type="GeneID" id="14911902"/>